<protein>
    <submittedName>
        <fullName evidence="1">Uncharacterized protein</fullName>
    </submittedName>
</protein>
<dbReference type="InterPro" id="IPR036322">
    <property type="entry name" value="WD40_repeat_dom_sf"/>
</dbReference>
<name>A0A1A9UKZ0_GLOAU</name>
<evidence type="ECO:0000313" key="2">
    <source>
        <dbReference type="Proteomes" id="UP000078200"/>
    </source>
</evidence>
<dbReference type="SUPFAM" id="SSF50978">
    <property type="entry name" value="WD40 repeat-like"/>
    <property type="match status" value="1"/>
</dbReference>
<dbReference type="Proteomes" id="UP000078200">
    <property type="component" value="Unassembled WGS sequence"/>
</dbReference>
<dbReference type="STRING" id="7395.A0A1A9UKZ0"/>
<organism evidence="1 2">
    <name type="scientific">Glossina austeni</name>
    <name type="common">Savannah tsetse fly</name>
    <dbReference type="NCBI Taxonomy" id="7395"/>
    <lineage>
        <taxon>Eukaryota</taxon>
        <taxon>Metazoa</taxon>
        <taxon>Ecdysozoa</taxon>
        <taxon>Arthropoda</taxon>
        <taxon>Hexapoda</taxon>
        <taxon>Insecta</taxon>
        <taxon>Pterygota</taxon>
        <taxon>Neoptera</taxon>
        <taxon>Endopterygota</taxon>
        <taxon>Diptera</taxon>
        <taxon>Brachycera</taxon>
        <taxon>Muscomorpha</taxon>
        <taxon>Hippoboscoidea</taxon>
        <taxon>Glossinidae</taxon>
        <taxon>Glossina</taxon>
    </lineage>
</organism>
<sequence>MKFNLNLKEVEGYISQLLTNDIGKLLFATSGGGYLSTINIAARDCKLVVGSSKSNLYTFNWGQFGYHSDKFPGVKASMNEMIPITDWIACVAGEASTIRAVHVAPFRNLGMVGQHTMVIEPLDISNNGKLIASSSHNNDVRF</sequence>
<dbReference type="VEuPathDB" id="VectorBase:GAUT007895"/>
<reference evidence="1" key="1">
    <citation type="submission" date="2020-05" db="UniProtKB">
        <authorList>
            <consortium name="EnsemblMetazoa"/>
        </authorList>
    </citation>
    <scope>IDENTIFICATION</scope>
    <source>
        <strain evidence="1">TTRI</strain>
    </source>
</reference>
<keyword evidence="2" id="KW-1185">Reference proteome</keyword>
<dbReference type="AlphaFoldDB" id="A0A1A9UKZ0"/>
<evidence type="ECO:0000313" key="1">
    <source>
        <dbReference type="EnsemblMetazoa" id="GAUT007895-PA"/>
    </source>
</evidence>
<proteinExistence type="predicted"/>
<accession>A0A1A9UKZ0</accession>
<dbReference type="EnsemblMetazoa" id="GAUT007895-RA">
    <property type="protein sequence ID" value="GAUT007895-PA"/>
    <property type="gene ID" value="GAUT007895"/>
</dbReference>